<evidence type="ECO:0000256" key="1">
    <source>
        <dbReference type="SAM" id="MobiDB-lite"/>
    </source>
</evidence>
<dbReference type="EMBL" id="CAAALY010016479">
    <property type="protein sequence ID" value="VEL12999.1"/>
    <property type="molecule type" value="Genomic_DNA"/>
</dbReference>
<protein>
    <submittedName>
        <fullName evidence="2">Uncharacterized protein</fullName>
    </submittedName>
</protein>
<dbReference type="AlphaFoldDB" id="A0A3S5CDT5"/>
<sequence length="76" mass="8367">MLKPPGAVWPHNKFRLSKAFMALNHTAALSLYVFHPRTTRVVGSSSVRRGDKRTGEDPNCNSAQMSPLETSLLSAK</sequence>
<evidence type="ECO:0000313" key="2">
    <source>
        <dbReference type="EMBL" id="VEL12999.1"/>
    </source>
</evidence>
<evidence type="ECO:0000313" key="3">
    <source>
        <dbReference type="Proteomes" id="UP000784294"/>
    </source>
</evidence>
<dbReference type="Proteomes" id="UP000784294">
    <property type="component" value="Unassembled WGS sequence"/>
</dbReference>
<reference evidence="2" key="1">
    <citation type="submission" date="2018-11" db="EMBL/GenBank/DDBJ databases">
        <authorList>
            <consortium name="Pathogen Informatics"/>
        </authorList>
    </citation>
    <scope>NUCLEOTIDE SEQUENCE</scope>
</reference>
<accession>A0A3S5CDT5</accession>
<proteinExistence type="predicted"/>
<feature type="region of interest" description="Disordered" evidence="1">
    <location>
        <begin position="42"/>
        <end position="76"/>
    </location>
</feature>
<keyword evidence="3" id="KW-1185">Reference proteome</keyword>
<gene>
    <name evidence="2" type="ORF">PXEA_LOCUS6439</name>
</gene>
<feature type="compositionally biased region" description="Polar residues" evidence="1">
    <location>
        <begin position="59"/>
        <end position="76"/>
    </location>
</feature>
<organism evidence="2 3">
    <name type="scientific">Protopolystoma xenopodis</name>
    <dbReference type="NCBI Taxonomy" id="117903"/>
    <lineage>
        <taxon>Eukaryota</taxon>
        <taxon>Metazoa</taxon>
        <taxon>Spiralia</taxon>
        <taxon>Lophotrochozoa</taxon>
        <taxon>Platyhelminthes</taxon>
        <taxon>Monogenea</taxon>
        <taxon>Polyopisthocotylea</taxon>
        <taxon>Polystomatidea</taxon>
        <taxon>Polystomatidae</taxon>
        <taxon>Protopolystoma</taxon>
    </lineage>
</organism>
<name>A0A3S5CDT5_9PLAT</name>
<comment type="caution">
    <text evidence="2">The sequence shown here is derived from an EMBL/GenBank/DDBJ whole genome shotgun (WGS) entry which is preliminary data.</text>
</comment>